<proteinExistence type="predicted"/>
<evidence type="ECO:0000313" key="2">
    <source>
        <dbReference type="Proteomes" id="UP000217265"/>
    </source>
</evidence>
<dbReference type="EMBL" id="CP023344">
    <property type="protein sequence ID" value="ATC64308.1"/>
    <property type="molecule type" value="Genomic_DNA"/>
</dbReference>
<reference evidence="1 2" key="1">
    <citation type="submission" date="2017-09" db="EMBL/GenBank/DDBJ databases">
        <title>Complete genome sequence of Verrucomicrobial strain HZ-65, isolated from freshwater.</title>
        <authorList>
            <person name="Choi A."/>
        </authorList>
    </citation>
    <scope>NUCLEOTIDE SEQUENCE [LARGE SCALE GENOMIC DNA]</scope>
    <source>
        <strain evidence="1 2">HZ-65</strain>
    </source>
</reference>
<evidence type="ECO:0008006" key="3">
    <source>
        <dbReference type="Google" id="ProtNLM"/>
    </source>
</evidence>
<gene>
    <name evidence="1" type="ORF">CMV30_10275</name>
</gene>
<name>A0A290QG47_9BACT</name>
<dbReference type="KEGG" id="vbh:CMV30_10275"/>
<dbReference type="Proteomes" id="UP000217265">
    <property type="component" value="Chromosome"/>
</dbReference>
<protein>
    <recommendedName>
        <fullName evidence="3">Restriction system protein Mrr-like N-terminal domain-containing protein</fullName>
    </recommendedName>
</protein>
<evidence type="ECO:0000313" key="1">
    <source>
        <dbReference type="EMBL" id="ATC64308.1"/>
    </source>
</evidence>
<dbReference type="AlphaFoldDB" id="A0A290QG47"/>
<organism evidence="1 2">
    <name type="scientific">Nibricoccus aquaticus</name>
    <dbReference type="NCBI Taxonomy" id="2576891"/>
    <lineage>
        <taxon>Bacteria</taxon>
        <taxon>Pseudomonadati</taxon>
        <taxon>Verrucomicrobiota</taxon>
        <taxon>Opitutia</taxon>
        <taxon>Opitutales</taxon>
        <taxon>Opitutaceae</taxon>
        <taxon>Nibricoccus</taxon>
    </lineage>
</organism>
<keyword evidence="2" id="KW-1185">Reference proteome</keyword>
<accession>A0A290QG47</accession>
<sequence>MILVMQALAELRGSNTKQEVIGHIIQTGYYEVTRHDLPPYDGQNESRYHTLLAWARKDCVELEYLLGHERDAWALSRNGDRAILKARELFGKNEWDVRRCYLWTPKFKLLMLPSYLPSPKDAKRPEDILDAL</sequence>